<reference evidence="3 4" key="1">
    <citation type="submission" date="2016-10" db="EMBL/GenBank/DDBJ databases">
        <authorList>
            <person name="de Groot N.N."/>
        </authorList>
    </citation>
    <scope>NUCLEOTIDE SEQUENCE [LARGE SCALE GENOMIC DNA]</scope>
    <source>
        <strain evidence="3 4">BH539</strain>
    </source>
</reference>
<keyword evidence="4" id="KW-1185">Reference proteome</keyword>
<dbReference type="NCBIfam" id="NF002994">
    <property type="entry name" value="PRK03757.1"/>
    <property type="match status" value="1"/>
</dbReference>
<dbReference type="Proteomes" id="UP000198641">
    <property type="component" value="Unassembled WGS sequence"/>
</dbReference>
<name>A0A1G7UQF9_9GAMM</name>
<protein>
    <submittedName>
        <fullName evidence="3">Polyisoprenoid-binding protein YceI</fullName>
    </submittedName>
</protein>
<dbReference type="InterPro" id="IPR007372">
    <property type="entry name" value="Lipid/polyisoprenoid-bd_YceI"/>
</dbReference>
<dbReference type="STRING" id="284577.SAMN05216571_11614"/>
<evidence type="ECO:0000313" key="3">
    <source>
        <dbReference type="EMBL" id="SDG49782.1"/>
    </source>
</evidence>
<keyword evidence="1" id="KW-0732">Signal</keyword>
<dbReference type="Pfam" id="PF04264">
    <property type="entry name" value="YceI"/>
    <property type="match status" value="1"/>
</dbReference>
<dbReference type="Gene3D" id="2.40.128.110">
    <property type="entry name" value="Lipid/polyisoprenoid-binding, YceI-like"/>
    <property type="match status" value="1"/>
</dbReference>
<dbReference type="SUPFAM" id="SSF101874">
    <property type="entry name" value="YceI-like"/>
    <property type="match status" value="1"/>
</dbReference>
<evidence type="ECO:0000313" key="4">
    <source>
        <dbReference type="Proteomes" id="UP000198641"/>
    </source>
</evidence>
<feature type="domain" description="Lipid/polyisoprenoid-binding YceI-like" evidence="2">
    <location>
        <begin position="25"/>
        <end position="191"/>
    </location>
</feature>
<feature type="chain" id="PRO_5011609054" evidence="1">
    <location>
        <begin position="24"/>
        <end position="193"/>
    </location>
</feature>
<dbReference type="InterPro" id="IPR036761">
    <property type="entry name" value="TTHA0802/YceI-like_sf"/>
</dbReference>
<dbReference type="OrthoDB" id="9811006at2"/>
<gene>
    <name evidence="3" type="ORF">SAMN05216571_11614</name>
</gene>
<accession>A0A1G7UQF9</accession>
<dbReference type="AlphaFoldDB" id="A0A1G7UQF9"/>
<organism evidence="3 4">
    <name type="scientific">Onishia taeanensis</name>
    <dbReference type="NCBI Taxonomy" id="284577"/>
    <lineage>
        <taxon>Bacteria</taxon>
        <taxon>Pseudomonadati</taxon>
        <taxon>Pseudomonadota</taxon>
        <taxon>Gammaproteobacteria</taxon>
        <taxon>Oceanospirillales</taxon>
        <taxon>Halomonadaceae</taxon>
        <taxon>Onishia</taxon>
    </lineage>
</organism>
<dbReference type="PANTHER" id="PTHR34406:SF1">
    <property type="entry name" value="PROTEIN YCEI"/>
    <property type="match status" value="1"/>
</dbReference>
<sequence length="193" mass="21111">MLKKTALAALTAAALVPVSQAQAADYMIDTEGQHAFVQFKISHLGFSYILGSFEEFSGEFSYDPENLDASSVSMEVEVDSLNTNHAERDKHILSEDFLNAGEYPTATFTSTGFESTGEGEGVLTGELSLHGKTQEIEMNVEHIGGGEDPWGNYRQGFEGSTTLTLADFDIDMSSMPEPMQTLELYVTFEGIRQ</sequence>
<evidence type="ECO:0000259" key="2">
    <source>
        <dbReference type="SMART" id="SM00867"/>
    </source>
</evidence>
<evidence type="ECO:0000256" key="1">
    <source>
        <dbReference type="SAM" id="SignalP"/>
    </source>
</evidence>
<dbReference type="EMBL" id="FNCI01000016">
    <property type="protein sequence ID" value="SDG49782.1"/>
    <property type="molecule type" value="Genomic_DNA"/>
</dbReference>
<feature type="signal peptide" evidence="1">
    <location>
        <begin position="1"/>
        <end position="23"/>
    </location>
</feature>
<dbReference type="PANTHER" id="PTHR34406">
    <property type="entry name" value="PROTEIN YCEI"/>
    <property type="match status" value="1"/>
</dbReference>
<dbReference type="SMART" id="SM00867">
    <property type="entry name" value="YceI"/>
    <property type="match status" value="1"/>
</dbReference>
<proteinExistence type="predicted"/>
<dbReference type="RefSeq" id="WP_092528306.1">
    <property type="nucleotide sequence ID" value="NZ_FNCI01000016.1"/>
</dbReference>